<name>A0A4Y7PX88_9AGAM</name>
<organism evidence="1 2">
    <name type="scientific">Rickenella mellea</name>
    <dbReference type="NCBI Taxonomy" id="50990"/>
    <lineage>
        <taxon>Eukaryota</taxon>
        <taxon>Fungi</taxon>
        <taxon>Dikarya</taxon>
        <taxon>Basidiomycota</taxon>
        <taxon>Agaricomycotina</taxon>
        <taxon>Agaricomycetes</taxon>
        <taxon>Hymenochaetales</taxon>
        <taxon>Rickenellaceae</taxon>
        <taxon>Rickenella</taxon>
    </lineage>
</organism>
<gene>
    <name evidence="1" type="ORF">BD410DRAFT_792463</name>
</gene>
<dbReference type="SUPFAM" id="SSF50370">
    <property type="entry name" value="Ricin B-like lectins"/>
    <property type="match status" value="1"/>
</dbReference>
<dbReference type="CDD" id="cd23714">
    <property type="entry name" value="beta-trefoil_Ricin_MtaL"/>
    <property type="match status" value="1"/>
</dbReference>
<evidence type="ECO:0000313" key="1">
    <source>
        <dbReference type="EMBL" id="TDL19219.1"/>
    </source>
</evidence>
<evidence type="ECO:0000313" key="2">
    <source>
        <dbReference type="Proteomes" id="UP000294933"/>
    </source>
</evidence>
<dbReference type="EMBL" id="ML170199">
    <property type="protein sequence ID" value="TDL19219.1"/>
    <property type="molecule type" value="Genomic_DNA"/>
</dbReference>
<evidence type="ECO:0008006" key="3">
    <source>
        <dbReference type="Google" id="ProtNLM"/>
    </source>
</evidence>
<dbReference type="Gene3D" id="2.80.10.50">
    <property type="match status" value="1"/>
</dbReference>
<accession>A0A4Y7PX88</accession>
<reference evidence="1 2" key="1">
    <citation type="submission" date="2018-06" db="EMBL/GenBank/DDBJ databases">
        <title>A transcriptomic atlas of mushroom development highlights an independent origin of complex multicellularity.</title>
        <authorList>
            <consortium name="DOE Joint Genome Institute"/>
            <person name="Krizsan K."/>
            <person name="Almasi E."/>
            <person name="Merenyi Z."/>
            <person name="Sahu N."/>
            <person name="Viragh M."/>
            <person name="Koszo T."/>
            <person name="Mondo S."/>
            <person name="Kiss B."/>
            <person name="Balint B."/>
            <person name="Kues U."/>
            <person name="Barry K."/>
            <person name="Hegedus J.C."/>
            <person name="Henrissat B."/>
            <person name="Johnson J."/>
            <person name="Lipzen A."/>
            <person name="Ohm R."/>
            <person name="Nagy I."/>
            <person name="Pangilinan J."/>
            <person name="Yan J."/>
            <person name="Xiong Y."/>
            <person name="Grigoriev I.V."/>
            <person name="Hibbett D.S."/>
            <person name="Nagy L.G."/>
        </authorList>
    </citation>
    <scope>NUCLEOTIDE SEQUENCE [LARGE SCALE GENOMIC DNA]</scope>
    <source>
        <strain evidence="1 2">SZMC22713</strain>
    </source>
</reference>
<dbReference type="Proteomes" id="UP000294933">
    <property type="component" value="Unassembled WGS sequence"/>
</dbReference>
<dbReference type="OrthoDB" id="3266227at2759"/>
<protein>
    <recommendedName>
        <fullName evidence="3">Ricin B lectin domain-containing protein</fullName>
    </recommendedName>
</protein>
<proteinExistence type="predicted"/>
<sequence>MYISLPAGPVDVQRHLSTIVPAIDTERYTITNAKFLNAALLRDANSESDVVAAAAAAEITPNEVWHITLLSNKRYTIQNYGAASFATCRFRATKGDNVVGGACSQQWLILESRIDGRYIISPLNADLCWGLKDDENDTPVTLASTPRDLKNQWIFCKVSM</sequence>
<dbReference type="STRING" id="50990.A0A4Y7PX88"/>
<dbReference type="VEuPathDB" id="FungiDB:BD410DRAFT_792463"/>
<keyword evidence="2" id="KW-1185">Reference proteome</keyword>
<dbReference type="AlphaFoldDB" id="A0A4Y7PX88"/>
<dbReference type="InterPro" id="IPR035992">
    <property type="entry name" value="Ricin_B-like_lectins"/>
</dbReference>